<feature type="region of interest" description="Disordered" evidence="1">
    <location>
        <begin position="1"/>
        <end position="88"/>
    </location>
</feature>
<dbReference type="EMBL" id="HBUF01182991">
    <property type="protein sequence ID" value="CAG6655791.1"/>
    <property type="molecule type" value="Transcribed_RNA"/>
</dbReference>
<dbReference type="AlphaFoldDB" id="A0A8D8RRL3"/>
<evidence type="ECO:0000313" key="2">
    <source>
        <dbReference type="EMBL" id="CAG6655791.1"/>
    </source>
</evidence>
<feature type="compositionally biased region" description="Low complexity" evidence="1">
    <location>
        <begin position="14"/>
        <end position="32"/>
    </location>
</feature>
<feature type="compositionally biased region" description="Low complexity" evidence="1">
    <location>
        <begin position="40"/>
        <end position="81"/>
    </location>
</feature>
<proteinExistence type="predicted"/>
<name>A0A8D8RRL3_9HEMI</name>
<sequence>MTGASQPATKAGSPQPAAKATPQPAAKATPQPLVMAILSQPAAKAGASQPAAKAKPQPSAKAKPQPAAKAKPQPAAKAGAPWTANLNKKPYQRQPVQVQWIPLAENVVANNVQHLSNDFQIQTQCQII</sequence>
<organism evidence="2">
    <name type="scientific">Cacopsylla melanoneura</name>
    <dbReference type="NCBI Taxonomy" id="428564"/>
    <lineage>
        <taxon>Eukaryota</taxon>
        <taxon>Metazoa</taxon>
        <taxon>Ecdysozoa</taxon>
        <taxon>Arthropoda</taxon>
        <taxon>Hexapoda</taxon>
        <taxon>Insecta</taxon>
        <taxon>Pterygota</taxon>
        <taxon>Neoptera</taxon>
        <taxon>Paraneoptera</taxon>
        <taxon>Hemiptera</taxon>
        <taxon>Sternorrhyncha</taxon>
        <taxon>Psylloidea</taxon>
        <taxon>Psyllidae</taxon>
        <taxon>Psyllinae</taxon>
        <taxon>Cacopsylla</taxon>
    </lineage>
</organism>
<reference evidence="2" key="1">
    <citation type="submission" date="2021-05" db="EMBL/GenBank/DDBJ databases">
        <authorList>
            <person name="Alioto T."/>
            <person name="Alioto T."/>
            <person name="Gomez Garrido J."/>
        </authorList>
    </citation>
    <scope>NUCLEOTIDE SEQUENCE</scope>
</reference>
<accession>A0A8D8RRL3</accession>
<evidence type="ECO:0000256" key="1">
    <source>
        <dbReference type="SAM" id="MobiDB-lite"/>
    </source>
</evidence>
<protein>
    <submittedName>
        <fullName evidence="2">Uncharacterized protein</fullName>
    </submittedName>
</protein>